<evidence type="ECO:0000313" key="5">
    <source>
        <dbReference type="Ensembl" id="ENSSSCP00000036923.2"/>
    </source>
</evidence>
<evidence type="ECO:0000313" key="7">
    <source>
        <dbReference type="VGNC" id="VGNC:90497"/>
    </source>
</evidence>
<evidence type="ECO:0000256" key="2">
    <source>
        <dbReference type="ARBA" id="ARBA00006809"/>
    </source>
</evidence>
<dbReference type="SMR" id="A0A286ZYY8"/>
<dbReference type="FunCoup" id="A0A286ZYY8">
    <property type="interactions" value="2112"/>
</dbReference>
<feature type="compositionally biased region" description="Polar residues" evidence="4">
    <location>
        <begin position="1373"/>
        <end position="1391"/>
    </location>
</feature>
<feature type="region of interest" description="Disordered" evidence="4">
    <location>
        <begin position="982"/>
        <end position="1048"/>
    </location>
</feature>
<evidence type="ECO:0007829" key="8">
    <source>
        <dbReference type="PeptideAtlas" id="A0A286ZYY8"/>
    </source>
</evidence>
<dbReference type="InterPro" id="IPR016024">
    <property type="entry name" value="ARM-type_fold"/>
</dbReference>
<feature type="compositionally biased region" description="Acidic residues" evidence="4">
    <location>
        <begin position="743"/>
        <end position="757"/>
    </location>
</feature>
<keyword evidence="6" id="KW-1185">Reference proteome</keyword>
<feature type="compositionally biased region" description="Basic residues" evidence="4">
    <location>
        <begin position="1270"/>
        <end position="1288"/>
    </location>
</feature>
<feature type="compositionally biased region" description="Basic and acidic residues" evidence="4">
    <location>
        <begin position="1251"/>
        <end position="1261"/>
    </location>
</feature>
<dbReference type="GO" id="GO:0072332">
    <property type="term" value="P:intrinsic apoptotic signaling pathway by p53 class mediator"/>
    <property type="evidence" value="ECO:0007669"/>
    <property type="project" value="Ensembl"/>
</dbReference>
<dbReference type="GO" id="GO:0032922">
    <property type="term" value="P:circadian regulation of gene expression"/>
    <property type="evidence" value="ECO:0007669"/>
    <property type="project" value="Ensembl"/>
</dbReference>
<reference evidence="5" key="2">
    <citation type="journal article" date="2020" name="Gigascience">
        <title>An improved pig reference genome sequence to enable pig genetics and genomics research.</title>
        <authorList>
            <person name="Warr A."/>
            <person name="Affara N."/>
            <person name="Aken B."/>
            <person name="Beiki H."/>
            <person name="Bickhart D.M."/>
            <person name="Billis K."/>
            <person name="Chow W."/>
            <person name="Eory L."/>
            <person name="Finlayson H.A."/>
            <person name="Flicek P."/>
            <person name="Giron C.G."/>
            <person name="Griffin D.K."/>
            <person name="Hall R."/>
            <person name="Hannum G."/>
            <person name="Hourlier T."/>
            <person name="Howe K."/>
            <person name="Hume D.A."/>
            <person name="Izuogu O."/>
            <person name="Kim K."/>
            <person name="Koren S."/>
            <person name="Liu H."/>
            <person name="Manchanda N."/>
            <person name="Martin F.J."/>
            <person name="Nonneman D.J."/>
            <person name="O'Connor R.E."/>
            <person name="Phillippy A.M."/>
            <person name="Rohrer G.A."/>
            <person name="Rosen B.D."/>
            <person name="Rund L.A."/>
            <person name="Sargent C.A."/>
            <person name="Schook L.B."/>
            <person name="Schroeder S.G."/>
            <person name="Schwartz A.S."/>
            <person name="Skinner B.M."/>
            <person name="Talbot R."/>
            <person name="Tseng E."/>
            <person name="Tuggle C.K."/>
            <person name="Watson M."/>
            <person name="Smith T.P.L."/>
            <person name="Archibald A.L."/>
        </authorList>
    </citation>
    <scope>NUCLEOTIDE SEQUENCE [LARGE SCALE GENOMIC DNA]</scope>
    <source>
        <strain evidence="5">Duroc</strain>
    </source>
</reference>
<dbReference type="GeneTree" id="ENSGT00390000017457"/>
<feature type="region of interest" description="Disordered" evidence="4">
    <location>
        <begin position="1250"/>
        <end position="1594"/>
    </location>
</feature>
<feature type="compositionally biased region" description="Polar residues" evidence="4">
    <location>
        <begin position="1415"/>
        <end position="1425"/>
    </location>
</feature>
<dbReference type="GO" id="GO:1903450">
    <property type="term" value="P:regulation of G1 to G0 transition"/>
    <property type="evidence" value="ECO:0007669"/>
    <property type="project" value="Ensembl"/>
</dbReference>
<dbReference type="GO" id="GO:0070888">
    <property type="term" value="F:E-box binding"/>
    <property type="evidence" value="ECO:0007669"/>
    <property type="project" value="Ensembl"/>
</dbReference>
<feature type="compositionally biased region" description="Polar residues" evidence="4">
    <location>
        <begin position="1482"/>
        <end position="1495"/>
    </location>
</feature>
<reference evidence="5" key="3">
    <citation type="submission" date="2025-08" db="UniProtKB">
        <authorList>
            <consortium name="Ensembl"/>
        </authorList>
    </citation>
    <scope>IDENTIFICATION</scope>
</reference>
<dbReference type="eggNOG" id="KOG1926">
    <property type="taxonomic scope" value="Eukaryota"/>
</dbReference>
<dbReference type="ExpressionAtlas" id="A0A286ZYY8">
    <property type="expression patterns" value="baseline and differential"/>
</dbReference>
<reference evidence="6" key="1">
    <citation type="submission" date="2009-11" db="EMBL/GenBank/DDBJ databases">
        <authorList>
            <consortium name="Porcine genome sequencing project"/>
        </authorList>
    </citation>
    <scope>NUCLEOTIDE SEQUENCE [LARGE SCALE GENOMIC DNA]</scope>
    <source>
        <strain evidence="6">Duroc</strain>
    </source>
</reference>
<evidence type="ECO:0000256" key="1">
    <source>
        <dbReference type="ARBA" id="ARBA00004123"/>
    </source>
</evidence>
<feature type="region of interest" description="Disordered" evidence="4">
    <location>
        <begin position="1"/>
        <end position="29"/>
    </location>
</feature>
<dbReference type="GO" id="GO:0005737">
    <property type="term" value="C:cytoplasm"/>
    <property type="evidence" value="ECO:0007669"/>
    <property type="project" value="Ensembl"/>
</dbReference>
<feature type="compositionally biased region" description="Basic residues" evidence="4">
    <location>
        <begin position="1312"/>
        <end position="1322"/>
    </location>
</feature>
<dbReference type="GO" id="GO:0042564">
    <property type="term" value="C:NLS-dependent protein nuclear import complex"/>
    <property type="evidence" value="ECO:0007669"/>
    <property type="project" value="Ensembl"/>
</dbReference>
<sequence length="1594" mass="176979">MAETESMDVAEPVSPVEVPKTGAGPADRHGLLKHSREFLDFFWDIAKPQQETRLEATEKLLEYLRARPKGSSEMKYALKRLITGLGVGRETARPCYSLALAQLLQSFEDIPLCSILQQIQEKYNLQKVKKGMMRPALFANLFGVLALFQSGRLVKDSEVLMKSVKLLQVLAQHYNHLQEQPQKALVDILSEVPEAVLQEVLPKVLKTELSSVLGSPEHLELFLLAQQKVPKKLEKLMGPVNLFSDENIPRLVTVLKMAATSVKKERKLPAVALDLLRLALQEDKFPWFWKEVVEQGLLKKQFWPASYLCFRLLGAALPLLSKEQLQLVMRGDLIRHYGEHMVTAKLPNHYKFAPEMNQYVEAFLEGCRDDAERQLAMVVAFTSVTNQGLPVMPTFWRVVKLLSPPALQGYVAWLRDMFLQPDLDALVDFSTNNQKKTQDASLHGPERAVFRLRKWIILRLVSIVDCVHAEKEEALTEEVARFCFFHSFFETKKPTSQIPETEQHFSPALESRTREVVSGAFFSLLQTLSTQFRQAPEQAQDRQPWTYRLVQFADMLLSHSRNVVPLTPFTTQQRQAWDRMLKTLKELETHSSEAKAKATAFQHLLLLVGIHLFKSPAESCDLLGDIQTCIKKSLGEKTRRTRSKATNPQELPWVEVLVEILLSLLAQPSHLMRQVARSVFSHICSHLTPRALQLILDVLNPEESQDEDDNVVVTDDSKEEPLGEAEDKSSDDEDNKGDKNSESEEESDGEESDEAERDGDVDQGFREQLMAVLQAGKALVSGSGPGPSVCLGLSLPACDQAAHGASVPKGGGDGEDDDDEELGDEAMMALDENLASLFAEQKLRIQARREEKNKLQKEKALRRDFQIRVLDLIEVLVTKQPENPLVLELLEPLLHIIRRSMRTSSAKQEQDLLHKTARIFTHHLCRSRHYCRDVGDRVETVYAQLERLVRQAGQQADSSVALYHFNASLYLLRVLKGSTVDKSAQKEKTTAADASAQGREVSRPDPGRLPCPEMGARPRGRGATRPFHGVGVEAKPSPGSSGPPSEGSPASHCALSLVVQAATCLDLSRVTPIYSAVLSSFLTKRNSPLTVPMFLSLFCRHPMLCKNLLPLVVEHIASHSRPRHQAQACLLLQKSLHTRELRLCFKAPEWEQLMGQILAKVSENLRTLGEAETKSEHQKELSSLELLNTLFKNIRQEKLTTDLSAVLGVLQSQQPRLQQKLQQEEHSTGTGSSRLHDLYWQAMKLLGVQRPKSEKDAKEVPEATQNPVSMKRKKKGFLPETKKRKKRKSEGAVQGEGAAPAATGGDQPPSTGKKRRNKRKAKVPAPSQVNGMPAAKSPAPDSPAQPPKPKKRKRKQSQVNGTPATKSPAPDSPAQTPKPQKQNEKQSQVNATPAIESPAPDLSAQTPKPQKKNPKLSQVNGTPATRSPAPDPPTQTPKLQKKNQKLSQANAMPATKSPAPGPPAASPTASAQTPKLQKKNQKLSQVTVTPATKSPVSDLPTISPGPPAQTPKLQKKNQKLSQMKGATPESLDSPEEPAAKKRPKKNLPQKGILGKSPQSALPRKKARLSLASRSPSLLQSGARKKVQPRKVKKL</sequence>
<dbReference type="GO" id="GO:2000210">
    <property type="term" value="P:positive regulation of anoikis"/>
    <property type="evidence" value="ECO:0007669"/>
    <property type="project" value="Ensembl"/>
</dbReference>
<reference evidence="5" key="4">
    <citation type="submission" date="2025-09" db="UniProtKB">
        <authorList>
            <consortium name="Ensembl"/>
        </authorList>
    </citation>
    <scope>IDENTIFICATION</scope>
</reference>
<keyword evidence="8" id="KW-1267">Proteomics identification</keyword>
<dbReference type="GO" id="GO:0022904">
    <property type="term" value="P:respiratory electron transport chain"/>
    <property type="evidence" value="ECO:0007669"/>
    <property type="project" value="Ensembl"/>
</dbReference>
<dbReference type="SUPFAM" id="SSF48371">
    <property type="entry name" value="ARM repeat"/>
    <property type="match status" value="1"/>
</dbReference>
<organism evidence="5 6">
    <name type="scientific">Sus scrofa</name>
    <name type="common">Pig</name>
    <dbReference type="NCBI Taxonomy" id="9823"/>
    <lineage>
        <taxon>Eukaryota</taxon>
        <taxon>Metazoa</taxon>
        <taxon>Chordata</taxon>
        <taxon>Craniata</taxon>
        <taxon>Vertebrata</taxon>
        <taxon>Euteleostomi</taxon>
        <taxon>Mammalia</taxon>
        <taxon>Eutheria</taxon>
        <taxon>Laurasiatheria</taxon>
        <taxon>Artiodactyla</taxon>
        <taxon>Suina</taxon>
        <taxon>Suidae</taxon>
        <taxon>Sus</taxon>
    </lineage>
</organism>
<evidence type="ECO:0000313" key="6">
    <source>
        <dbReference type="Proteomes" id="UP000008227"/>
    </source>
</evidence>
<accession>A0A286ZYY8</accession>
<feature type="compositionally biased region" description="Low complexity" evidence="4">
    <location>
        <begin position="1568"/>
        <end position="1578"/>
    </location>
</feature>
<dbReference type="Proteomes" id="UP000008227">
    <property type="component" value="Chromosome 12"/>
</dbReference>
<dbReference type="Ensembl" id="ENSSSCT00000050473.2">
    <property type="protein sequence ID" value="ENSSSCP00000036923.2"/>
    <property type="gene ID" value="ENSSSCG00000017882.5"/>
</dbReference>
<dbReference type="GO" id="GO:0110016">
    <property type="term" value="C:B-WICH complex"/>
    <property type="evidence" value="ECO:0007669"/>
    <property type="project" value="Ensembl"/>
</dbReference>
<dbReference type="PANTHER" id="PTHR13213:SF2">
    <property type="entry name" value="MYB-BINDING PROTEIN 1A"/>
    <property type="match status" value="1"/>
</dbReference>
<dbReference type="GO" id="GO:0045945">
    <property type="term" value="P:positive regulation of transcription by RNA polymerase III"/>
    <property type="evidence" value="ECO:0007669"/>
    <property type="project" value="Ensembl"/>
</dbReference>
<name>A0A286ZYY8_PIG</name>
<evidence type="ECO:0000256" key="3">
    <source>
        <dbReference type="ARBA" id="ARBA00023242"/>
    </source>
</evidence>
<dbReference type="PRINTS" id="PR01217">
    <property type="entry name" value="PRICHEXTENSN"/>
</dbReference>
<dbReference type="GO" id="GO:0043565">
    <property type="term" value="F:sequence-specific DNA binding"/>
    <property type="evidence" value="ECO:0000318"/>
    <property type="project" value="GO_Central"/>
</dbReference>
<dbReference type="GO" id="GO:0042149">
    <property type="term" value="P:cellular response to glucose starvation"/>
    <property type="evidence" value="ECO:0007669"/>
    <property type="project" value="Ensembl"/>
</dbReference>
<feature type="compositionally biased region" description="Low complexity" evidence="4">
    <location>
        <begin position="1036"/>
        <end position="1048"/>
    </location>
</feature>
<keyword evidence="3" id="KW-0539">Nucleus</keyword>
<dbReference type="InParanoid" id="A0A286ZYY8"/>
<feature type="region of interest" description="Disordered" evidence="4">
    <location>
        <begin position="703"/>
        <end position="759"/>
    </location>
</feature>
<evidence type="ECO:0000256" key="4">
    <source>
        <dbReference type="SAM" id="MobiDB-lite"/>
    </source>
</evidence>
<protein>
    <submittedName>
        <fullName evidence="5">MYB binding protein 1a</fullName>
    </submittedName>
</protein>
<feature type="compositionally biased region" description="Basic and acidic residues" evidence="4">
    <location>
        <begin position="715"/>
        <end position="728"/>
    </location>
</feature>
<dbReference type="GlyGen" id="A0A286ZYY8">
    <property type="glycosylation" value="2 sites"/>
</dbReference>
<feature type="compositionally biased region" description="Basic residues" evidence="4">
    <location>
        <begin position="1582"/>
        <end position="1594"/>
    </location>
</feature>
<gene>
    <name evidence="5 7" type="primary">MYBBP1A</name>
</gene>
<dbReference type="STRING" id="9823.ENSSSCP00000036923"/>
<dbReference type="GO" id="GO:0005730">
    <property type="term" value="C:nucleolus"/>
    <property type="evidence" value="ECO:0000318"/>
    <property type="project" value="GO_Central"/>
</dbReference>
<dbReference type="VGNC" id="VGNC:90497">
    <property type="gene designation" value="MYBBP1A"/>
</dbReference>
<comment type="subcellular location">
    <subcellularLocation>
        <location evidence="1">Nucleus</location>
    </subcellularLocation>
</comment>
<dbReference type="Reactome" id="R-SSC-5250924">
    <property type="pathway name" value="B-WICH complex positively regulates rRNA expression"/>
</dbReference>
<dbReference type="InterPro" id="IPR007015">
    <property type="entry name" value="DNA_pol_V/MYBBP1A"/>
</dbReference>
<proteinExistence type="evidence at protein level"/>
<dbReference type="Pfam" id="PF04931">
    <property type="entry name" value="DNA_pol_phi"/>
    <property type="match status" value="1"/>
</dbReference>
<dbReference type="PANTHER" id="PTHR13213">
    <property type="entry name" value="MYB-BINDING PROTEIN 1A FAMILY MEMBER"/>
    <property type="match status" value="1"/>
</dbReference>
<comment type="similarity">
    <text evidence="2">Belongs to the MYBBP1A family.</text>
</comment>
<dbReference type="Bgee" id="ENSSSCG00000017882">
    <property type="expression patterns" value="Expressed in psoas major muscle and 44 other cell types or tissues"/>
</dbReference>
<dbReference type="GO" id="GO:0003714">
    <property type="term" value="F:transcription corepressor activity"/>
    <property type="evidence" value="ECO:0000318"/>
    <property type="project" value="GO_Central"/>
</dbReference>
<feature type="compositionally biased region" description="Low complexity" evidence="4">
    <location>
        <begin position="1015"/>
        <end position="1026"/>
    </location>
</feature>